<evidence type="ECO:0000313" key="8">
    <source>
        <dbReference type="EMBL" id="MFC5287472.1"/>
    </source>
</evidence>
<dbReference type="InterPro" id="IPR022398">
    <property type="entry name" value="Peptidase_S8_His-AS"/>
</dbReference>
<dbReference type="PROSITE" id="PS00138">
    <property type="entry name" value="SUBTILASE_SER"/>
    <property type="match status" value="1"/>
</dbReference>
<evidence type="ECO:0000256" key="4">
    <source>
        <dbReference type="ARBA" id="ARBA00022825"/>
    </source>
</evidence>
<dbReference type="PANTHER" id="PTHR43806:SF11">
    <property type="entry name" value="CEREVISIN-RELATED"/>
    <property type="match status" value="1"/>
</dbReference>
<sequence length="412" mass="42358">MRYVVLFDAGDSREDAKLDTTVACGSLTGYYPQIAVGIAVSTDPAFADRIGRDRAFSARTAVNREPAIPPLEPGGEVAAADRSGEQWNLDVIGARPGREVAEDVLVGVLDSGVDAEHPDLAGAVDPELSAGCLSGLADPRPEAWAPTTSAHGTHVAGVIAAADDGKGVTGVAPGVRIASVKVVDDAGFVFPEAVVCGLMWAAAKRMTVTNNSYFVDPWLLTCDRDSEHVVYEAVRRAVDYASIRGVLTVAAASNENTDLATPSGETADSRGRRALNDSCKLLPGGLRGVLAVSAVGPDQVKSGYSSYGLGVVDITAPGGDGDRCVLSTVPGGYGTACGTSMAAPHVTGVAALLAGEHPTATPQDLAKLLTDGARSLPCPADYDLDGVAGQDAFCTGYDRFNSFYGHGLVQVP</sequence>
<feature type="domain" description="Peptidase S8/S53" evidence="7">
    <location>
        <begin position="103"/>
        <end position="407"/>
    </location>
</feature>
<dbReference type="InterPro" id="IPR000209">
    <property type="entry name" value="Peptidase_S8/S53_dom"/>
</dbReference>
<evidence type="ECO:0000256" key="1">
    <source>
        <dbReference type="ARBA" id="ARBA00011073"/>
    </source>
</evidence>
<organism evidence="8 9">
    <name type="scientific">Actinokineospora guangxiensis</name>
    <dbReference type="NCBI Taxonomy" id="1490288"/>
    <lineage>
        <taxon>Bacteria</taxon>
        <taxon>Bacillati</taxon>
        <taxon>Actinomycetota</taxon>
        <taxon>Actinomycetes</taxon>
        <taxon>Pseudonocardiales</taxon>
        <taxon>Pseudonocardiaceae</taxon>
        <taxon>Actinokineospora</taxon>
    </lineage>
</organism>
<evidence type="ECO:0000256" key="5">
    <source>
        <dbReference type="PROSITE-ProRule" id="PRU01240"/>
    </source>
</evidence>
<dbReference type="InterPro" id="IPR036852">
    <property type="entry name" value="Peptidase_S8/S53_dom_sf"/>
</dbReference>
<comment type="similarity">
    <text evidence="1 5 6">Belongs to the peptidase S8 family.</text>
</comment>
<feature type="active site" description="Charge relay system" evidence="5">
    <location>
        <position position="340"/>
    </location>
</feature>
<dbReference type="Gene3D" id="3.40.50.200">
    <property type="entry name" value="Peptidase S8/S53 domain"/>
    <property type="match status" value="1"/>
</dbReference>
<keyword evidence="4 5" id="KW-0720">Serine protease</keyword>
<comment type="caution">
    <text evidence="8">The sequence shown here is derived from an EMBL/GenBank/DDBJ whole genome shotgun (WGS) entry which is preliminary data.</text>
</comment>
<evidence type="ECO:0000256" key="3">
    <source>
        <dbReference type="ARBA" id="ARBA00022801"/>
    </source>
</evidence>
<dbReference type="Proteomes" id="UP001596157">
    <property type="component" value="Unassembled WGS sequence"/>
</dbReference>
<keyword evidence="2 5" id="KW-0645">Protease</keyword>
<evidence type="ECO:0000313" key="9">
    <source>
        <dbReference type="Proteomes" id="UP001596157"/>
    </source>
</evidence>
<feature type="active site" description="Charge relay system" evidence="5">
    <location>
        <position position="110"/>
    </location>
</feature>
<dbReference type="InterPro" id="IPR050131">
    <property type="entry name" value="Peptidase_S8_subtilisin-like"/>
</dbReference>
<name>A0ABW0EJ97_9PSEU</name>
<protein>
    <submittedName>
        <fullName evidence="8">S8 family serine peptidase</fullName>
    </submittedName>
</protein>
<gene>
    <name evidence="8" type="ORF">ACFPM7_10460</name>
</gene>
<evidence type="ECO:0000259" key="7">
    <source>
        <dbReference type="Pfam" id="PF00082"/>
    </source>
</evidence>
<dbReference type="RefSeq" id="WP_378246490.1">
    <property type="nucleotide sequence ID" value="NZ_JBHSKF010000004.1"/>
</dbReference>
<dbReference type="InterPro" id="IPR023828">
    <property type="entry name" value="Peptidase_S8_Ser-AS"/>
</dbReference>
<accession>A0ABW0EJ97</accession>
<keyword evidence="9" id="KW-1185">Reference proteome</keyword>
<evidence type="ECO:0000256" key="2">
    <source>
        <dbReference type="ARBA" id="ARBA00022670"/>
    </source>
</evidence>
<reference evidence="9" key="1">
    <citation type="journal article" date="2019" name="Int. J. Syst. Evol. Microbiol.">
        <title>The Global Catalogue of Microorganisms (GCM) 10K type strain sequencing project: providing services to taxonomists for standard genome sequencing and annotation.</title>
        <authorList>
            <consortium name="The Broad Institute Genomics Platform"/>
            <consortium name="The Broad Institute Genome Sequencing Center for Infectious Disease"/>
            <person name="Wu L."/>
            <person name="Ma J."/>
        </authorList>
    </citation>
    <scope>NUCLEOTIDE SEQUENCE [LARGE SCALE GENOMIC DNA]</scope>
    <source>
        <strain evidence="9">CCUG 59778</strain>
    </source>
</reference>
<dbReference type="SUPFAM" id="SSF52743">
    <property type="entry name" value="Subtilisin-like"/>
    <property type="match status" value="1"/>
</dbReference>
<dbReference type="InterPro" id="IPR023827">
    <property type="entry name" value="Peptidase_S8_Asp-AS"/>
</dbReference>
<dbReference type="PROSITE" id="PS00137">
    <property type="entry name" value="SUBTILASE_HIS"/>
    <property type="match status" value="1"/>
</dbReference>
<dbReference type="PROSITE" id="PS51892">
    <property type="entry name" value="SUBTILASE"/>
    <property type="match status" value="1"/>
</dbReference>
<dbReference type="Pfam" id="PF00082">
    <property type="entry name" value="Peptidase_S8"/>
    <property type="match status" value="1"/>
</dbReference>
<dbReference type="PRINTS" id="PR00723">
    <property type="entry name" value="SUBTILISIN"/>
</dbReference>
<dbReference type="InterPro" id="IPR015500">
    <property type="entry name" value="Peptidase_S8_subtilisin-rel"/>
</dbReference>
<evidence type="ECO:0000256" key="6">
    <source>
        <dbReference type="RuleBase" id="RU003355"/>
    </source>
</evidence>
<dbReference type="PROSITE" id="PS00136">
    <property type="entry name" value="SUBTILASE_ASP"/>
    <property type="match status" value="1"/>
</dbReference>
<keyword evidence="3 5" id="KW-0378">Hydrolase</keyword>
<feature type="active site" description="Charge relay system" evidence="5">
    <location>
        <position position="151"/>
    </location>
</feature>
<proteinExistence type="inferred from homology"/>
<dbReference type="EMBL" id="JBHSKF010000004">
    <property type="protein sequence ID" value="MFC5287472.1"/>
    <property type="molecule type" value="Genomic_DNA"/>
</dbReference>
<dbReference type="PANTHER" id="PTHR43806">
    <property type="entry name" value="PEPTIDASE S8"/>
    <property type="match status" value="1"/>
</dbReference>